<keyword evidence="7" id="KW-1185">Reference proteome</keyword>
<name>A0A7W9SLY1_ARMRO</name>
<proteinExistence type="predicted"/>
<comment type="caution">
    <text evidence="6">The sequence shown here is derived from an EMBL/GenBank/DDBJ whole genome shotgun (WGS) entry which is preliminary data.</text>
</comment>
<dbReference type="Gene3D" id="3.40.50.720">
    <property type="entry name" value="NAD(P)-binding Rossmann-like Domain"/>
    <property type="match status" value="1"/>
</dbReference>
<dbReference type="PANTHER" id="PTHR43128:SF16">
    <property type="entry name" value="L-LACTATE DEHYDROGENASE"/>
    <property type="match status" value="1"/>
</dbReference>
<evidence type="ECO:0000256" key="3">
    <source>
        <dbReference type="PIRSR" id="PIRSR000102-1"/>
    </source>
</evidence>
<feature type="binding site" evidence="4">
    <location>
        <begin position="7"/>
        <end position="13"/>
    </location>
    <ligand>
        <name>NAD(+)</name>
        <dbReference type="ChEBI" id="CHEBI:57540"/>
    </ligand>
</feature>
<dbReference type="GO" id="GO:0006089">
    <property type="term" value="P:lactate metabolic process"/>
    <property type="evidence" value="ECO:0007669"/>
    <property type="project" value="TreeGrafter"/>
</dbReference>
<evidence type="ECO:0000259" key="5">
    <source>
        <dbReference type="Pfam" id="PF00056"/>
    </source>
</evidence>
<evidence type="ECO:0000256" key="1">
    <source>
        <dbReference type="ARBA" id="ARBA00023002"/>
    </source>
</evidence>
<evidence type="ECO:0000313" key="7">
    <source>
        <dbReference type="Proteomes" id="UP000520814"/>
    </source>
</evidence>
<dbReference type="InterPro" id="IPR036291">
    <property type="entry name" value="NAD(P)-bd_dom_sf"/>
</dbReference>
<sequence length="357" mass="38217">MDVAVLGASGDCGREIAAQLVAARLLAPTECLQLVGRQEGPSARLLHGFTCDLVDAHAEYVPELAVALRPEDVVADVWIVAAGGTMPTQGGPVTDRATLARSNAQVFQTYASALARYGNGTELVVVVSNPVELGVAIFAEAIGRERVIGIGAYQDTLRFRREIAADLGVRRQRVGGFMLGEHGAAQVPVWSSVTLHGLTAGEVSQTITTLRHGTEQDDFDSLCQAARAHMETLLALGQVAEAFAWLDQLPPDARVVLKPLLTHFSGAKTVRATANVTVDLVATLLDGREMLIAGQVEVHSGEFYELTGPLGVPVIVGPEGIRRIVEIPLTEQEHLRMTKIATEVNTKVGVWRAREKE</sequence>
<evidence type="ECO:0000313" key="6">
    <source>
        <dbReference type="EMBL" id="MBB6048353.1"/>
    </source>
</evidence>
<keyword evidence="2 4" id="KW-0520">NAD</keyword>
<feature type="binding site" evidence="4">
    <location>
        <position position="103"/>
    </location>
    <ligand>
        <name>NAD(+)</name>
        <dbReference type="ChEBI" id="CHEBI:57540"/>
    </ligand>
</feature>
<accession>A0A7W9SLY1</accession>
<feature type="domain" description="Lactate/malate dehydrogenase N-terminal" evidence="5">
    <location>
        <begin position="2"/>
        <end position="141"/>
    </location>
</feature>
<dbReference type="EMBL" id="JACHGW010000001">
    <property type="protein sequence ID" value="MBB6048353.1"/>
    <property type="molecule type" value="Genomic_DNA"/>
</dbReference>
<dbReference type="AlphaFoldDB" id="A0A7W9SLY1"/>
<dbReference type="Gene3D" id="3.90.110.10">
    <property type="entry name" value="Lactate dehydrogenase/glycoside hydrolase, family 4, C-terminal"/>
    <property type="match status" value="1"/>
</dbReference>
<protein>
    <submittedName>
        <fullName evidence="6">Malate dehydrogenase</fullName>
        <ecNumber evidence="6">1.1.1.37</ecNumber>
    </submittedName>
</protein>
<dbReference type="SUPFAM" id="SSF56327">
    <property type="entry name" value="LDH C-terminal domain-like"/>
    <property type="match status" value="1"/>
</dbReference>
<dbReference type="GO" id="GO:0004459">
    <property type="term" value="F:L-lactate dehydrogenase (NAD+) activity"/>
    <property type="evidence" value="ECO:0007669"/>
    <property type="project" value="TreeGrafter"/>
</dbReference>
<dbReference type="EC" id="1.1.1.37" evidence="6"/>
<gene>
    <name evidence="6" type="ORF">HNQ39_000115</name>
</gene>
<dbReference type="Proteomes" id="UP000520814">
    <property type="component" value="Unassembled WGS sequence"/>
</dbReference>
<dbReference type="PIRSF" id="PIRSF000102">
    <property type="entry name" value="Lac_mal_DH"/>
    <property type="match status" value="1"/>
</dbReference>
<reference evidence="6 7" key="1">
    <citation type="submission" date="2020-08" db="EMBL/GenBank/DDBJ databases">
        <title>Genomic Encyclopedia of Type Strains, Phase IV (KMG-IV): sequencing the most valuable type-strain genomes for metagenomic binning, comparative biology and taxonomic classification.</title>
        <authorList>
            <person name="Goeker M."/>
        </authorList>
    </citation>
    <scope>NUCLEOTIDE SEQUENCE [LARGE SCALE GENOMIC DNA]</scope>
    <source>
        <strain evidence="6 7">DSM 23562</strain>
    </source>
</reference>
<organism evidence="6 7">
    <name type="scientific">Armatimonas rosea</name>
    <dbReference type="NCBI Taxonomy" id="685828"/>
    <lineage>
        <taxon>Bacteria</taxon>
        <taxon>Bacillati</taxon>
        <taxon>Armatimonadota</taxon>
        <taxon>Armatimonadia</taxon>
        <taxon>Armatimonadales</taxon>
        <taxon>Armatimonadaceae</taxon>
        <taxon>Armatimonas</taxon>
    </lineage>
</organism>
<dbReference type="PANTHER" id="PTHR43128">
    <property type="entry name" value="L-2-HYDROXYCARBOXYLATE DEHYDROGENASE (NAD(P)(+))"/>
    <property type="match status" value="1"/>
</dbReference>
<evidence type="ECO:0000256" key="2">
    <source>
        <dbReference type="ARBA" id="ARBA00023027"/>
    </source>
</evidence>
<dbReference type="Pfam" id="PF00056">
    <property type="entry name" value="Ldh_1_N"/>
    <property type="match status" value="1"/>
</dbReference>
<dbReference type="GO" id="GO:0030060">
    <property type="term" value="F:L-malate dehydrogenase (NAD+) activity"/>
    <property type="evidence" value="ECO:0007669"/>
    <property type="project" value="UniProtKB-EC"/>
</dbReference>
<feature type="binding site" evidence="4">
    <location>
        <begin position="127"/>
        <end position="129"/>
    </location>
    <ligand>
        <name>NAD(+)</name>
        <dbReference type="ChEBI" id="CHEBI:57540"/>
    </ligand>
</feature>
<dbReference type="PRINTS" id="PR00086">
    <property type="entry name" value="LLDHDRGNASE"/>
</dbReference>
<feature type="active site" description="Proton acceptor" evidence="3">
    <location>
        <position position="182"/>
    </location>
</feature>
<evidence type="ECO:0000256" key="4">
    <source>
        <dbReference type="PIRSR" id="PIRSR000102-3"/>
    </source>
</evidence>
<dbReference type="InterPro" id="IPR001557">
    <property type="entry name" value="L-lactate/malate_DH"/>
</dbReference>
<dbReference type="InterPro" id="IPR001236">
    <property type="entry name" value="Lactate/malate_DH_N"/>
</dbReference>
<dbReference type="InterPro" id="IPR015955">
    <property type="entry name" value="Lactate_DH/Glyco_Ohase_4_C"/>
</dbReference>
<keyword evidence="1 6" id="KW-0560">Oxidoreductase</keyword>
<dbReference type="SUPFAM" id="SSF51735">
    <property type="entry name" value="NAD(P)-binding Rossmann-fold domains"/>
    <property type="match status" value="1"/>
</dbReference>
<dbReference type="RefSeq" id="WP_184191860.1">
    <property type="nucleotide sequence ID" value="NZ_JACHGW010000001.1"/>
</dbReference>